<dbReference type="PANTHER" id="PTHR24320">
    <property type="entry name" value="RETINOL DEHYDROGENASE"/>
    <property type="match status" value="1"/>
</dbReference>
<proteinExistence type="inferred from homology"/>
<accession>A0A1V6TDD6</accession>
<dbReference type="OrthoDB" id="542013at2759"/>
<dbReference type="GO" id="GO:0016491">
    <property type="term" value="F:oxidoreductase activity"/>
    <property type="evidence" value="ECO:0007669"/>
    <property type="project" value="UniProtKB-KW"/>
</dbReference>
<keyword evidence="2" id="KW-0521">NADP</keyword>
<dbReference type="PANTHER" id="PTHR24320:SF152">
    <property type="entry name" value="SHORT-CHAIN DEHYDROGENASE_REDUCTASE FAMILY PROTEIN"/>
    <property type="match status" value="1"/>
</dbReference>
<dbReference type="STRING" id="303698.A0A1V6TDD6"/>
<dbReference type="Pfam" id="PF00106">
    <property type="entry name" value="adh_short"/>
    <property type="match status" value="1"/>
</dbReference>
<keyword evidence="5" id="KW-1185">Reference proteome</keyword>
<organism evidence="4 5">
    <name type="scientific">Penicillium steckii</name>
    <dbReference type="NCBI Taxonomy" id="303698"/>
    <lineage>
        <taxon>Eukaryota</taxon>
        <taxon>Fungi</taxon>
        <taxon>Dikarya</taxon>
        <taxon>Ascomycota</taxon>
        <taxon>Pezizomycotina</taxon>
        <taxon>Eurotiomycetes</taxon>
        <taxon>Eurotiomycetidae</taxon>
        <taxon>Eurotiales</taxon>
        <taxon>Aspergillaceae</taxon>
        <taxon>Penicillium</taxon>
    </lineage>
</organism>
<protein>
    <recommendedName>
        <fullName evidence="6">Ketoreductase (KR) domain-containing protein</fullName>
    </recommendedName>
</protein>
<evidence type="ECO:0000313" key="4">
    <source>
        <dbReference type="EMBL" id="OQE24392.1"/>
    </source>
</evidence>
<dbReference type="SUPFAM" id="SSF51735">
    <property type="entry name" value="NAD(P)-binding Rossmann-fold domains"/>
    <property type="match status" value="1"/>
</dbReference>
<reference evidence="5" key="1">
    <citation type="journal article" date="2017" name="Nat. Microbiol.">
        <title>Global analysis of biosynthetic gene clusters reveals vast potential of secondary metabolite production in Penicillium species.</title>
        <authorList>
            <person name="Nielsen J.C."/>
            <person name="Grijseels S."/>
            <person name="Prigent S."/>
            <person name="Ji B."/>
            <person name="Dainat J."/>
            <person name="Nielsen K.F."/>
            <person name="Frisvad J.C."/>
            <person name="Workman M."/>
            <person name="Nielsen J."/>
        </authorList>
    </citation>
    <scope>NUCLEOTIDE SEQUENCE [LARGE SCALE GENOMIC DNA]</scope>
    <source>
        <strain evidence="5">IBT 24891</strain>
    </source>
</reference>
<dbReference type="AlphaFoldDB" id="A0A1V6TDD6"/>
<dbReference type="Gene3D" id="3.40.50.720">
    <property type="entry name" value="NAD(P)-binding Rossmann-like Domain"/>
    <property type="match status" value="1"/>
</dbReference>
<evidence type="ECO:0000256" key="3">
    <source>
        <dbReference type="ARBA" id="ARBA00023002"/>
    </source>
</evidence>
<comment type="caution">
    <text evidence="4">The sequence shown here is derived from an EMBL/GenBank/DDBJ whole genome shotgun (WGS) entry which is preliminary data.</text>
</comment>
<name>A0A1V6TDD6_9EURO</name>
<dbReference type="EMBL" id="MLKD01000007">
    <property type="protein sequence ID" value="OQE24392.1"/>
    <property type="molecule type" value="Genomic_DNA"/>
</dbReference>
<dbReference type="InterPro" id="IPR002347">
    <property type="entry name" value="SDR_fam"/>
</dbReference>
<sequence length="331" mass="36503">MSINFERSVLVTGGTSGLGYECALVIARKHPNYQIIVASRSDSTSSAKKIHETLKQENVKFLSLDLSHLVKVRTFASDWESHNFPPIQSIVLNAALQFPGDVEYSQDGFEKTFAISHIGHALLLSLLVPYFADATRVVVVSSGTHDPAQKSGVPDAIYNSAEELAHPSLQSVKNDGRQRYSSTKLANVLYTYALDRRLKAMNKKYGKQWTVTAFDPGLVPGTGLAREYGAIGRFVWSRILPSIIPLLRLIISPNIHTVAESGGALARLAIDSDVEGSSGVYYEGLKQIKSSEMSYDQQKQEDLWQWTVNALVSSDDLKEGNWKLYELAGPI</sequence>
<evidence type="ECO:0000256" key="2">
    <source>
        <dbReference type="ARBA" id="ARBA00022857"/>
    </source>
</evidence>
<evidence type="ECO:0000313" key="5">
    <source>
        <dbReference type="Proteomes" id="UP000191285"/>
    </source>
</evidence>
<keyword evidence="3" id="KW-0560">Oxidoreductase</keyword>
<dbReference type="Proteomes" id="UP000191285">
    <property type="component" value="Unassembled WGS sequence"/>
</dbReference>
<gene>
    <name evidence="4" type="ORF">PENSTE_c007G01054</name>
</gene>
<comment type="similarity">
    <text evidence="1">Belongs to the short-chain dehydrogenases/reductases (SDR) family.</text>
</comment>
<dbReference type="InterPro" id="IPR036291">
    <property type="entry name" value="NAD(P)-bd_dom_sf"/>
</dbReference>
<evidence type="ECO:0000256" key="1">
    <source>
        <dbReference type="ARBA" id="ARBA00006484"/>
    </source>
</evidence>
<evidence type="ECO:0008006" key="6">
    <source>
        <dbReference type="Google" id="ProtNLM"/>
    </source>
</evidence>